<sequence>MKGNKVTMRSRHDQKHRREGEDTRADTFRERTHHSRSSARSTVARRDGDVRRRRFPPCRYANDRTRSRDELQNDLQLLRGQGVAALLVHPALARRSVSGVIQAAGRRGRRQNEAARRVADASGVLREEPQCRPHHLHDRSARALDARPELRAARDDEAPAPHDQRGATARRTSKRHRQPSGARCLQRHLQPGLPDVGIPPSKLFPFGASGAADVDPLGRNHGAGQETGLGTTASGESACAKKDGEVKTGTPSNRAITTKEKQETCMKVSSFDFTRRHLSTALIALAGAIVLGAPEVRAQPASDKPLR</sequence>
<feature type="region of interest" description="Disordered" evidence="1">
    <location>
        <begin position="1"/>
        <end position="50"/>
    </location>
</feature>
<dbReference type="WBParaSite" id="BTMF_0000293701-mRNA-1">
    <property type="protein sequence ID" value="BTMF_0000293701-mRNA-1"/>
    <property type="gene ID" value="BTMF_0000293701"/>
</dbReference>
<keyword evidence="3" id="KW-1185">Reference proteome</keyword>
<feature type="region of interest" description="Disordered" evidence="1">
    <location>
        <begin position="105"/>
        <end position="201"/>
    </location>
</feature>
<feature type="compositionally biased region" description="Basic and acidic residues" evidence="1">
    <location>
        <begin position="16"/>
        <end position="30"/>
    </location>
</feature>
<feature type="compositionally biased region" description="Basic and acidic residues" evidence="1">
    <location>
        <begin position="110"/>
        <end position="131"/>
    </location>
</feature>
<evidence type="ECO:0000313" key="2">
    <source>
        <dbReference type="EMBL" id="VDO12165.1"/>
    </source>
</evidence>
<evidence type="ECO:0000313" key="4">
    <source>
        <dbReference type="WBParaSite" id="BTMF_0000293701-mRNA-1"/>
    </source>
</evidence>
<protein>
    <submittedName>
        <fullName evidence="4">Deltameth_res domain-containing protein</fullName>
    </submittedName>
</protein>
<gene>
    <name evidence="2" type="ORF">BTMF_LOCUS2260</name>
</gene>
<name>A0A0R3Q9C9_9BILA</name>
<accession>A0A0R3Q9C9</accession>
<proteinExistence type="predicted"/>
<evidence type="ECO:0000256" key="1">
    <source>
        <dbReference type="SAM" id="MobiDB-lite"/>
    </source>
</evidence>
<evidence type="ECO:0000313" key="3">
    <source>
        <dbReference type="Proteomes" id="UP000280834"/>
    </source>
</evidence>
<feature type="compositionally biased region" description="Basic and acidic residues" evidence="1">
    <location>
        <begin position="138"/>
        <end position="165"/>
    </location>
</feature>
<reference evidence="4" key="1">
    <citation type="submission" date="2017-02" db="UniProtKB">
        <authorList>
            <consortium name="WormBaseParasite"/>
        </authorList>
    </citation>
    <scope>IDENTIFICATION</scope>
</reference>
<organism evidence="4">
    <name type="scientific">Brugia timori</name>
    <dbReference type="NCBI Taxonomy" id="42155"/>
    <lineage>
        <taxon>Eukaryota</taxon>
        <taxon>Metazoa</taxon>
        <taxon>Ecdysozoa</taxon>
        <taxon>Nematoda</taxon>
        <taxon>Chromadorea</taxon>
        <taxon>Rhabditida</taxon>
        <taxon>Spirurina</taxon>
        <taxon>Spiruromorpha</taxon>
        <taxon>Filarioidea</taxon>
        <taxon>Onchocercidae</taxon>
        <taxon>Brugia</taxon>
    </lineage>
</organism>
<dbReference type="AlphaFoldDB" id="A0A0R3Q9C9"/>
<reference evidence="2 3" key="2">
    <citation type="submission" date="2018-11" db="EMBL/GenBank/DDBJ databases">
        <authorList>
            <consortium name="Pathogen Informatics"/>
        </authorList>
    </citation>
    <scope>NUCLEOTIDE SEQUENCE [LARGE SCALE GENOMIC DNA]</scope>
</reference>
<dbReference type="EMBL" id="UZAG01001815">
    <property type="protein sequence ID" value="VDO12165.1"/>
    <property type="molecule type" value="Genomic_DNA"/>
</dbReference>
<dbReference type="Proteomes" id="UP000280834">
    <property type="component" value="Unassembled WGS sequence"/>
</dbReference>
<feature type="region of interest" description="Disordered" evidence="1">
    <location>
        <begin position="215"/>
        <end position="252"/>
    </location>
</feature>